<feature type="active site" description="Nucleophile" evidence="4">
    <location>
        <position position="394"/>
    </location>
</feature>
<reference evidence="8" key="1">
    <citation type="submission" date="2023-06" db="EMBL/GenBank/DDBJ databases">
        <title>Identification and characterization of horizontal gene transfer across gut microbiota members of farm animals based on homology search.</title>
        <authorList>
            <person name="Zeman M."/>
            <person name="Kubasova T."/>
            <person name="Jahodarova E."/>
            <person name="Nykrynova M."/>
            <person name="Rychlik I."/>
        </authorList>
    </citation>
    <scope>NUCLEOTIDE SEQUENCE [LARGE SCALE GENOMIC DNA]</scope>
    <source>
        <strain evidence="8">ET39</strain>
    </source>
</reference>
<dbReference type="Gene3D" id="3.40.50.150">
    <property type="entry name" value="Vaccinia Virus protein VP39"/>
    <property type="match status" value="1"/>
</dbReference>
<dbReference type="Gene3D" id="2.40.50.1070">
    <property type="match status" value="1"/>
</dbReference>
<dbReference type="PROSITE" id="PS50926">
    <property type="entry name" value="TRAM"/>
    <property type="match status" value="1"/>
</dbReference>
<dbReference type="Proteomes" id="UP001529340">
    <property type="component" value="Unassembled WGS sequence"/>
</dbReference>
<dbReference type="SUPFAM" id="SSF53335">
    <property type="entry name" value="S-adenosyl-L-methionine-dependent methyltransferases"/>
    <property type="match status" value="1"/>
</dbReference>
<keyword evidence="3 4" id="KW-0949">S-adenosyl-L-methionine</keyword>
<feature type="domain" description="TRAM" evidence="6">
    <location>
        <begin position="1"/>
        <end position="52"/>
    </location>
</feature>
<name>A0ABT7UA75_9FIRM</name>
<reference evidence="7 8" key="2">
    <citation type="submission" date="2023-06" db="EMBL/GenBank/DDBJ databases">
        <title>Identification and characterization of horizontal gene transfer across gut microbiota members of farm animals based on homology search.</title>
        <authorList>
            <person name="Schwarzerova J."/>
            <person name="Nykrynova M."/>
            <person name="Jureckova K."/>
            <person name="Cejkova D."/>
            <person name="Rychlik I."/>
        </authorList>
    </citation>
    <scope>NUCLEOTIDE SEQUENCE [LARGE SCALE GENOMIC DNA]</scope>
    <source>
        <strain evidence="7 8">ET39</strain>
    </source>
</reference>
<dbReference type="EMBL" id="JAUDCG010000008">
    <property type="protein sequence ID" value="MDM8156536.1"/>
    <property type="molecule type" value="Genomic_DNA"/>
</dbReference>
<dbReference type="InterPro" id="IPR002792">
    <property type="entry name" value="TRAM_dom"/>
</dbReference>
<dbReference type="Pfam" id="PF01938">
    <property type="entry name" value="TRAM"/>
    <property type="match status" value="1"/>
</dbReference>
<feature type="binding site" evidence="4">
    <location>
        <position position="367"/>
    </location>
    <ligand>
        <name>S-adenosyl-L-methionine</name>
        <dbReference type="ChEBI" id="CHEBI:59789"/>
    </ligand>
</feature>
<evidence type="ECO:0000256" key="3">
    <source>
        <dbReference type="ARBA" id="ARBA00022691"/>
    </source>
</evidence>
<protein>
    <submittedName>
        <fullName evidence="7">23S rRNA (Uracil(1939)-C(5))-methyltransferase RlmD</fullName>
        <ecNumber evidence="7">2.1.1.190</ecNumber>
    </submittedName>
</protein>
<dbReference type="PANTHER" id="PTHR11061">
    <property type="entry name" value="RNA M5U METHYLTRANSFERASE"/>
    <property type="match status" value="1"/>
</dbReference>
<dbReference type="InterPro" id="IPR012340">
    <property type="entry name" value="NA-bd_OB-fold"/>
</dbReference>
<evidence type="ECO:0000256" key="2">
    <source>
        <dbReference type="ARBA" id="ARBA00022679"/>
    </source>
</evidence>
<proteinExistence type="inferred from homology"/>
<evidence type="ECO:0000256" key="1">
    <source>
        <dbReference type="ARBA" id="ARBA00022603"/>
    </source>
</evidence>
<gene>
    <name evidence="7" type="primary">rlmD</name>
    <name evidence="7" type="ORF">QUV96_02660</name>
</gene>
<keyword evidence="2 4" id="KW-0808">Transferase</keyword>
<keyword evidence="8" id="KW-1185">Reference proteome</keyword>
<keyword evidence="1 4" id="KW-0489">Methyltransferase</keyword>
<dbReference type="GO" id="GO:0032259">
    <property type="term" value="P:methylation"/>
    <property type="evidence" value="ECO:0007669"/>
    <property type="project" value="UniProtKB-KW"/>
</dbReference>
<feature type="binding site" evidence="4">
    <location>
        <position position="271"/>
    </location>
    <ligand>
        <name>S-adenosyl-L-methionine</name>
        <dbReference type="ChEBI" id="CHEBI:59789"/>
    </ligand>
</feature>
<sequence>MKVTIKKMGINGEGIGYIDRMPVFVPGALCGEEVEITVTEKNGRFAKGKLVRILRRSPKRVRPICSIQRRCGACPYMVCDYEEQLRFKQEDLRQSLIKYAHVDPRKIEPIRPSEKTLFYRNQCKLPCGMAEGELVNGMYMPNSNIFVPMETCFVHEKDLEIMRKRILKVLNRHQIRAYDWHQKRGLRFLILRGFHGKFQCTLVSGEEEFPSAMIEELLALEGMHSLWQSVQTQKKSAELFGPKMELLGGERYLHLQMGEITLPISPRSFFQLNTQQAVAMYACIAELVGDRNALVVEAYSGIGGISMALCRQAEEVIGIEIVKDAVLNARACARDNGIDNVQFLCADAADKLLYLSKKRSIDVLVVDPPRSGLDEAMLAVILRSKIKKVIYVSCNPSTLSKNLAVLQDRYDVGRILPFDMFPNTAKVETIVELKRR</sequence>
<dbReference type="GO" id="GO:0008168">
    <property type="term" value="F:methyltransferase activity"/>
    <property type="evidence" value="ECO:0007669"/>
    <property type="project" value="UniProtKB-KW"/>
</dbReference>
<evidence type="ECO:0000259" key="6">
    <source>
        <dbReference type="PROSITE" id="PS50926"/>
    </source>
</evidence>
<feature type="binding site" evidence="4">
    <location>
        <position position="320"/>
    </location>
    <ligand>
        <name>S-adenosyl-L-methionine</name>
        <dbReference type="ChEBI" id="CHEBI:59789"/>
    </ligand>
</feature>
<comment type="similarity">
    <text evidence="4">Belongs to the class I-like SAM-binding methyltransferase superfamily. RNA M5U methyltransferase family.</text>
</comment>
<dbReference type="EC" id="2.1.1.190" evidence="7"/>
<dbReference type="PROSITE" id="PS01230">
    <property type="entry name" value="TRMA_1"/>
    <property type="match status" value="1"/>
</dbReference>
<dbReference type="CDD" id="cd02440">
    <property type="entry name" value="AdoMet_MTases"/>
    <property type="match status" value="1"/>
</dbReference>
<evidence type="ECO:0000313" key="8">
    <source>
        <dbReference type="Proteomes" id="UP001529340"/>
    </source>
</evidence>
<dbReference type="PANTHER" id="PTHR11061:SF30">
    <property type="entry name" value="TRNA (URACIL(54)-C(5))-METHYLTRANSFERASE"/>
    <property type="match status" value="1"/>
</dbReference>
<evidence type="ECO:0000256" key="5">
    <source>
        <dbReference type="PROSITE-ProRule" id="PRU10015"/>
    </source>
</evidence>
<dbReference type="Gene3D" id="2.40.50.140">
    <property type="entry name" value="Nucleic acid-binding proteins"/>
    <property type="match status" value="1"/>
</dbReference>
<evidence type="ECO:0000256" key="4">
    <source>
        <dbReference type="PROSITE-ProRule" id="PRU01024"/>
    </source>
</evidence>
<dbReference type="InterPro" id="IPR030390">
    <property type="entry name" value="MeTrfase_TrmA_AS"/>
</dbReference>
<dbReference type="Pfam" id="PF05958">
    <property type="entry name" value="tRNA_U5-meth_tr"/>
    <property type="match status" value="1"/>
</dbReference>
<dbReference type="SUPFAM" id="SSF50249">
    <property type="entry name" value="Nucleic acid-binding proteins"/>
    <property type="match status" value="1"/>
</dbReference>
<comment type="caution">
    <text evidence="7">The sequence shown here is derived from an EMBL/GenBank/DDBJ whole genome shotgun (WGS) entry which is preliminary data.</text>
</comment>
<feature type="active site" evidence="5">
    <location>
        <position position="394"/>
    </location>
</feature>
<accession>A0ABT7UA75</accession>
<feature type="binding site" evidence="4">
    <location>
        <position position="299"/>
    </location>
    <ligand>
        <name>S-adenosyl-L-methionine</name>
        <dbReference type="ChEBI" id="CHEBI:59789"/>
    </ligand>
</feature>
<dbReference type="InterPro" id="IPR029063">
    <property type="entry name" value="SAM-dependent_MTases_sf"/>
</dbReference>
<organism evidence="7 8">
    <name type="scientific">Amedibacillus dolichus</name>
    <dbReference type="NCBI Taxonomy" id="31971"/>
    <lineage>
        <taxon>Bacteria</taxon>
        <taxon>Bacillati</taxon>
        <taxon>Bacillota</taxon>
        <taxon>Erysipelotrichia</taxon>
        <taxon>Erysipelotrichales</taxon>
        <taxon>Erysipelotrichaceae</taxon>
        <taxon>Amedibacillus</taxon>
    </lineage>
</organism>
<dbReference type="RefSeq" id="WP_289607006.1">
    <property type="nucleotide sequence ID" value="NZ_JAUDCG010000008.1"/>
</dbReference>
<dbReference type="PROSITE" id="PS51687">
    <property type="entry name" value="SAM_MT_RNA_M5U"/>
    <property type="match status" value="1"/>
</dbReference>
<dbReference type="InterPro" id="IPR010280">
    <property type="entry name" value="U5_MeTrfase_fam"/>
</dbReference>
<evidence type="ECO:0000313" key="7">
    <source>
        <dbReference type="EMBL" id="MDM8156536.1"/>
    </source>
</evidence>
<dbReference type="NCBIfam" id="TIGR00479">
    <property type="entry name" value="rumA"/>
    <property type="match status" value="1"/>
</dbReference>